<sequence length="309" mass="34739">MNHEENPSPSNQQLMTVTEGKMESRLPKLPTSPKFPPEKDFTLWSFRARPFLESVPTDQFGVFLVSLLDDDALCQVQVSGILLTSRPKILWSLLEELFRCVQLALMSLEKFWERKQLQGETVDQYVAVLREIAAKAFPNESPADRNSQILKRFPLGLTKDHLKAKFVRKPPLRLAVALTTARSCEALCPILPSLPVNVAAVSSSQARPDPPTPSLGYPGPQSRCQHCQRFGRHAQRCGHNPPIQRVERYKANIVFVRHVMRLNGYRIRLSQSVSALINDTTWTDAMLTGCNAESKGSDGQDGEEYSRAE</sequence>
<reference evidence="2 3" key="1">
    <citation type="submission" date="2015-03" db="EMBL/GenBank/DDBJ databases">
        <title>Draft genome of the nematode, Opisthorchis viverrini.</title>
        <authorList>
            <person name="Mitreva M."/>
        </authorList>
    </citation>
    <scope>NUCLEOTIDE SEQUENCE [LARGE SCALE GENOMIC DNA]</scope>
    <source>
        <strain evidence="2">Khon Kaen</strain>
    </source>
</reference>
<feature type="region of interest" description="Disordered" evidence="1">
    <location>
        <begin position="202"/>
        <end position="221"/>
    </location>
</feature>
<keyword evidence="3" id="KW-1185">Reference proteome</keyword>
<evidence type="ECO:0000313" key="3">
    <source>
        <dbReference type="Proteomes" id="UP000243686"/>
    </source>
</evidence>
<gene>
    <name evidence="2" type="ORF">X801_06104</name>
</gene>
<feature type="compositionally biased region" description="Polar residues" evidence="1">
    <location>
        <begin position="7"/>
        <end position="16"/>
    </location>
</feature>
<evidence type="ECO:0000256" key="1">
    <source>
        <dbReference type="SAM" id="MobiDB-lite"/>
    </source>
</evidence>
<accession>A0A1S8WUF4</accession>
<proteinExistence type="predicted"/>
<dbReference type="Proteomes" id="UP000243686">
    <property type="component" value="Unassembled WGS sequence"/>
</dbReference>
<dbReference type="EMBL" id="KV894591">
    <property type="protein sequence ID" value="OON18051.1"/>
    <property type="molecule type" value="Genomic_DNA"/>
</dbReference>
<dbReference type="AlphaFoldDB" id="A0A1S8WUF4"/>
<protein>
    <submittedName>
        <fullName evidence="2">Uncharacterized protein</fullName>
    </submittedName>
</protein>
<evidence type="ECO:0000313" key="2">
    <source>
        <dbReference type="EMBL" id="OON18051.1"/>
    </source>
</evidence>
<organism evidence="2 3">
    <name type="scientific">Opisthorchis viverrini</name>
    <name type="common">Southeast Asian liver fluke</name>
    <dbReference type="NCBI Taxonomy" id="6198"/>
    <lineage>
        <taxon>Eukaryota</taxon>
        <taxon>Metazoa</taxon>
        <taxon>Spiralia</taxon>
        <taxon>Lophotrochozoa</taxon>
        <taxon>Platyhelminthes</taxon>
        <taxon>Trematoda</taxon>
        <taxon>Digenea</taxon>
        <taxon>Opisthorchiida</taxon>
        <taxon>Opisthorchiata</taxon>
        <taxon>Opisthorchiidae</taxon>
        <taxon>Opisthorchis</taxon>
    </lineage>
</organism>
<feature type="region of interest" description="Disordered" evidence="1">
    <location>
        <begin position="1"/>
        <end position="31"/>
    </location>
</feature>
<name>A0A1S8WUF4_OPIVI</name>